<protein>
    <submittedName>
        <fullName evidence="2">Uncharacterized protein</fullName>
    </submittedName>
</protein>
<dbReference type="AlphaFoldDB" id="A0A7S0IB57"/>
<organism evidence="2">
    <name type="scientific">Micromonas pusilla</name>
    <name type="common">Picoplanktonic green alga</name>
    <name type="synonym">Chromulina pusilla</name>
    <dbReference type="NCBI Taxonomy" id="38833"/>
    <lineage>
        <taxon>Eukaryota</taxon>
        <taxon>Viridiplantae</taxon>
        <taxon>Chlorophyta</taxon>
        <taxon>Mamiellophyceae</taxon>
        <taxon>Mamiellales</taxon>
        <taxon>Mamiellaceae</taxon>
        <taxon>Micromonas</taxon>
    </lineage>
</organism>
<evidence type="ECO:0000256" key="1">
    <source>
        <dbReference type="SAM" id="MobiDB-lite"/>
    </source>
</evidence>
<gene>
    <name evidence="2" type="ORF">MCOM1403_LOCUS3911</name>
</gene>
<dbReference type="PANTHER" id="PTHR33874">
    <property type="entry name" value="RING FINGER PROTEIN"/>
    <property type="match status" value="1"/>
</dbReference>
<accession>A0A7S0IB57</accession>
<reference evidence="2" key="1">
    <citation type="submission" date="2021-01" db="EMBL/GenBank/DDBJ databases">
        <authorList>
            <person name="Corre E."/>
            <person name="Pelletier E."/>
            <person name="Niang G."/>
            <person name="Scheremetjew M."/>
            <person name="Finn R."/>
            <person name="Kale V."/>
            <person name="Holt S."/>
            <person name="Cochrane G."/>
            <person name="Meng A."/>
            <person name="Brown T."/>
            <person name="Cohen L."/>
        </authorList>
    </citation>
    <scope>NUCLEOTIDE SEQUENCE</scope>
    <source>
        <strain evidence="2">CCMP1723</strain>
    </source>
</reference>
<name>A0A7S0IB57_MICPS</name>
<dbReference type="PANTHER" id="PTHR33874:SF4">
    <property type="entry name" value="EXPRESSED PROTEIN"/>
    <property type="match status" value="1"/>
</dbReference>
<feature type="region of interest" description="Disordered" evidence="1">
    <location>
        <begin position="113"/>
        <end position="137"/>
    </location>
</feature>
<sequence length="284" mass="30374">MSEIASEPEVVGERVALDAAGTAELVEDEDLAPGELGELDIRGEEDESGGSWELLISLQRTVNRFSRRLLRLRAPAAAYLRAKLATSEGTDEVYSKLQEKVESPGFLEKLRESRAATGEPGEGEAEAPPSEELLGSFDVNDPTFWEPEVSERDDSALSTSHLPGAGADKDDWVFVEAEDVIESIAAFIAGYVATHPRAAAVSPERLQRALGRSFGELRTDGKGKARRVWELGVGVFRGASWTYGTLTAFTSPWIAQMIVAAMYTAGRITCGIGTTAVAAVAGAV</sequence>
<evidence type="ECO:0000313" key="2">
    <source>
        <dbReference type="EMBL" id="CAD8516485.1"/>
    </source>
</evidence>
<dbReference type="EMBL" id="HBEQ01004963">
    <property type="protein sequence ID" value="CAD8516485.1"/>
    <property type="molecule type" value="Transcribed_RNA"/>
</dbReference>
<proteinExistence type="predicted"/>